<keyword evidence="4" id="KW-1185">Reference proteome</keyword>
<organism evidence="3 4">
    <name type="scientific">Corynebacterium hindlerae</name>
    <dbReference type="NCBI Taxonomy" id="699041"/>
    <lineage>
        <taxon>Bacteria</taxon>
        <taxon>Bacillati</taxon>
        <taxon>Actinomycetota</taxon>
        <taxon>Actinomycetes</taxon>
        <taxon>Mycobacteriales</taxon>
        <taxon>Corynebacteriaceae</taxon>
        <taxon>Corynebacterium</taxon>
    </lineage>
</organism>
<reference evidence="3 4" key="1">
    <citation type="submission" date="2020-07" db="EMBL/GenBank/DDBJ databases">
        <title>non toxigenic Corynebacterium sp. nov from a clinical source.</title>
        <authorList>
            <person name="Bernier A.-M."/>
            <person name="Bernard K."/>
        </authorList>
    </citation>
    <scope>NUCLEOTIDE SEQUENCE [LARGE SCALE GENOMIC DNA]</scope>
    <source>
        <strain evidence="4">NML 93-0612</strain>
    </source>
</reference>
<evidence type="ECO:0000256" key="2">
    <source>
        <dbReference type="ARBA" id="ARBA00023002"/>
    </source>
</evidence>
<dbReference type="Pfam" id="PF00106">
    <property type="entry name" value="adh_short"/>
    <property type="match status" value="1"/>
</dbReference>
<dbReference type="AlphaFoldDB" id="A0A7G5FGK0"/>
<keyword evidence="2" id="KW-0560">Oxidoreductase</keyword>
<sequence length="274" mass="29034">MSLQNKTVFITGAGSGLGAALARRFYDAGANVVSVDIDEARAQQSISDFDADRVLGVGADVRDSDALAAAVAATVEKFGGIDTVIPNAGIWDYNRSVTRHNGHELGQMFDEIFSINVKGYLLTVEATWRELVKTRGSIIMTLSNAAFYAAGGGPIYTASKFADRGLMLEFAYELAPKVRVNGVAVGGMKTDLRGPAAIGMENRSFKDTLERRRDEGRNPYIPLHDISTDPSSFTGPYLMLADDAEGGNITGAIINVDGGISARGFAQAAGGDDL</sequence>
<evidence type="ECO:0000313" key="4">
    <source>
        <dbReference type="Proteomes" id="UP000515570"/>
    </source>
</evidence>
<comment type="similarity">
    <text evidence="1">Belongs to the short-chain dehydrogenases/reductases (SDR) family.</text>
</comment>
<evidence type="ECO:0000313" key="3">
    <source>
        <dbReference type="EMBL" id="QMV85741.1"/>
    </source>
</evidence>
<dbReference type="InterPro" id="IPR002347">
    <property type="entry name" value="SDR_fam"/>
</dbReference>
<dbReference type="EMBL" id="CP059833">
    <property type="protein sequence ID" value="QMV85741.1"/>
    <property type="molecule type" value="Genomic_DNA"/>
</dbReference>
<dbReference type="PANTHER" id="PTHR43008">
    <property type="entry name" value="BENZIL REDUCTASE"/>
    <property type="match status" value="1"/>
</dbReference>
<dbReference type="PANTHER" id="PTHR43008:SF4">
    <property type="entry name" value="CHAIN DEHYDROGENASE, PUTATIVE (AFU_ORTHOLOGUE AFUA_4G08710)-RELATED"/>
    <property type="match status" value="1"/>
</dbReference>
<gene>
    <name evidence="3" type="ORF">HW450_03130</name>
</gene>
<dbReference type="GO" id="GO:0050664">
    <property type="term" value="F:oxidoreductase activity, acting on NAD(P)H, oxygen as acceptor"/>
    <property type="evidence" value="ECO:0007669"/>
    <property type="project" value="TreeGrafter"/>
</dbReference>
<dbReference type="InterPro" id="IPR020904">
    <property type="entry name" value="Sc_DH/Rdtase_CS"/>
</dbReference>
<name>A0A7G5FGK0_9CORY</name>
<dbReference type="PROSITE" id="PS00061">
    <property type="entry name" value="ADH_SHORT"/>
    <property type="match status" value="1"/>
</dbReference>
<dbReference type="Gene3D" id="3.40.50.720">
    <property type="entry name" value="NAD(P)-binding Rossmann-like Domain"/>
    <property type="match status" value="1"/>
</dbReference>
<protein>
    <submittedName>
        <fullName evidence="3">SDR family NAD(P)-dependent oxidoreductase</fullName>
    </submittedName>
</protein>
<dbReference type="PRINTS" id="PR00081">
    <property type="entry name" value="GDHRDH"/>
</dbReference>
<dbReference type="Proteomes" id="UP000515570">
    <property type="component" value="Chromosome"/>
</dbReference>
<evidence type="ECO:0000256" key="1">
    <source>
        <dbReference type="ARBA" id="ARBA00006484"/>
    </source>
</evidence>
<dbReference type="InterPro" id="IPR036291">
    <property type="entry name" value="NAD(P)-bd_dom_sf"/>
</dbReference>
<proteinExistence type="inferred from homology"/>
<accession>A0A7G5FGK0</accession>
<dbReference type="SUPFAM" id="SSF51735">
    <property type="entry name" value="NAD(P)-binding Rossmann-fold domains"/>
    <property type="match status" value="1"/>
</dbReference>
<dbReference type="RefSeq" id="WP_182386561.1">
    <property type="nucleotide sequence ID" value="NZ_CP059833.1"/>
</dbReference>